<dbReference type="Pfam" id="PF13460">
    <property type="entry name" value="NAD_binding_10"/>
    <property type="match status" value="1"/>
</dbReference>
<comment type="caution">
    <text evidence="2">The sequence shown here is derived from an EMBL/GenBank/DDBJ whole genome shotgun (WGS) entry which is preliminary data.</text>
</comment>
<sequence>MSRILVTGATGNAARHLPSTLLDSGHTVRVLVHTTPGDSLDPRVETVTGDLTDAGSLAAALTDIDEIFLLTVDDGAAAFLEAAAAHSGLRRVVLLSSKAVVNTEFDGFDNPIYRKHVLAEQHIAESKIPATILRPGGLASNALRWTPTIRAHNRVQALFPELAAPLLDPEDLAAVAALVFDSPVDDHRDKTYTLTGPEVVTVADQVRILGEVLGREIEFVRLSEDEAREILSRTQPPEFVKNYIPVQRRYLTITPTVHDTVSALLGRPARTFREWALANRTRFD</sequence>
<dbReference type="Proteomes" id="UP001551695">
    <property type="component" value="Unassembled WGS sequence"/>
</dbReference>
<organism evidence="2 3">
    <name type="scientific">Nocardia aurea</name>
    <dbReference type="NCBI Taxonomy" id="2144174"/>
    <lineage>
        <taxon>Bacteria</taxon>
        <taxon>Bacillati</taxon>
        <taxon>Actinomycetota</taxon>
        <taxon>Actinomycetes</taxon>
        <taxon>Mycobacteriales</taxon>
        <taxon>Nocardiaceae</taxon>
        <taxon>Nocardia</taxon>
    </lineage>
</organism>
<accession>A0ABV3FR62</accession>
<gene>
    <name evidence="2" type="ORF">AB0I48_10160</name>
</gene>
<dbReference type="PANTHER" id="PTHR43162:SF1">
    <property type="entry name" value="PRESTALK A DIFFERENTIATION PROTEIN A"/>
    <property type="match status" value="1"/>
</dbReference>
<dbReference type="PANTHER" id="PTHR43162">
    <property type="match status" value="1"/>
</dbReference>
<keyword evidence="3" id="KW-1185">Reference proteome</keyword>
<evidence type="ECO:0000313" key="2">
    <source>
        <dbReference type="EMBL" id="MEV0707916.1"/>
    </source>
</evidence>
<dbReference type="InterPro" id="IPR016040">
    <property type="entry name" value="NAD(P)-bd_dom"/>
</dbReference>
<reference evidence="2 3" key="1">
    <citation type="submission" date="2024-06" db="EMBL/GenBank/DDBJ databases">
        <title>The Natural Products Discovery Center: Release of the First 8490 Sequenced Strains for Exploring Actinobacteria Biosynthetic Diversity.</title>
        <authorList>
            <person name="Kalkreuter E."/>
            <person name="Kautsar S.A."/>
            <person name="Yang D."/>
            <person name="Bader C.D."/>
            <person name="Teijaro C.N."/>
            <person name="Fluegel L."/>
            <person name="Davis C.M."/>
            <person name="Simpson J.R."/>
            <person name="Lauterbach L."/>
            <person name="Steele A.D."/>
            <person name="Gui C."/>
            <person name="Meng S."/>
            <person name="Li G."/>
            <person name="Viehrig K."/>
            <person name="Ye F."/>
            <person name="Su P."/>
            <person name="Kiefer A.F."/>
            <person name="Nichols A."/>
            <person name="Cepeda A.J."/>
            <person name="Yan W."/>
            <person name="Fan B."/>
            <person name="Jiang Y."/>
            <person name="Adhikari A."/>
            <person name="Zheng C.-J."/>
            <person name="Schuster L."/>
            <person name="Cowan T.M."/>
            <person name="Smanski M.J."/>
            <person name="Chevrette M.G."/>
            <person name="De Carvalho L.P.S."/>
            <person name="Shen B."/>
        </authorList>
    </citation>
    <scope>NUCLEOTIDE SEQUENCE [LARGE SCALE GENOMIC DNA]</scope>
    <source>
        <strain evidence="2 3">NPDC050403</strain>
    </source>
</reference>
<evidence type="ECO:0000259" key="1">
    <source>
        <dbReference type="Pfam" id="PF13460"/>
    </source>
</evidence>
<dbReference type="EMBL" id="JBFAKC010000004">
    <property type="protein sequence ID" value="MEV0707916.1"/>
    <property type="molecule type" value="Genomic_DNA"/>
</dbReference>
<protein>
    <submittedName>
        <fullName evidence="2">NAD(P)H-binding protein</fullName>
    </submittedName>
</protein>
<dbReference type="InterPro" id="IPR036291">
    <property type="entry name" value="NAD(P)-bd_dom_sf"/>
</dbReference>
<proteinExistence type="predicted"/>
<dbReference type="SUPFAM" id="SSF51735">
    <property type="entry name" value="NAD(P)-binding Rossmann-fold domains"/>
    <property type="match status" value="1"/>
</dbReference>
<evidence type="ECO:0000313" key="3">
    <source>
        <dbReference type="Proteomes" id="UP001551695"/>
    </source>
</evidence>
<name>A0ABV3FR62_9NOCA</name>
<feature type="domain" description="NAD(P)-binding" evidence="1">
    <location>
        <begin position="8"/>
        <end position="142"/>
    </location>
</feature>
<dbReference type="RefSeq" id="WP_355085367.1">
    <property type="nucleotide sequence ID" value="NZ_JBEXKW010000015.1"/>
</dbReference>
<dbReference type="Gene3D" id="3.40.50.720">
    <property type="entry name" value="NAD(P)-binding Rossmann-like Domain"/>
    <property type="match status" value="1"/>
</dbReference>
<dbReference type="InterPro" id="IPR051604">
    <property type="entry name" value="Ergot_Alk_Oxidoreductase"/>
</dbReference>